<comment type="cofactor">
    <cofactor evidence="10">
        <name>Ca(2+)</name>
        <dbReference type="ChEBI" id="CHEBI:29108"/>
    </cofactor>
    <text evidence="10">Binds 1 Ca(2+) ion. Required for its activity.</text>
</comment>
<dbReference type="EC" id="4.2.2.2" evidence="4 10"/>
<feature type="domain" description="Pectate lyase" evidence="11">
    <location>
        <begin position="158"/>
        <end position="354"/>
    </location>
</feature>
<sequence>MKSSVKFLLSSLVSLAYVAFSSAHIAVFDEYWQMKATKAHNYTLKAYVPNPIFVVNQFNGAANFANNTWKNLRRKYTDQCLATNPIDCCWRCKANWESDHKRLARCAMGFGRHAISGLRGKIYVVTDASDDDLLNPRRGTIRFGATCNKPLWIIFARDMVTKLQQEVMINSYKTIDAGGANVHIAYGAGLTIQFMRHVVIHNLHIHDIKPSSGGNIRDSEDHWGVRTRSDGDGISIFGSSNIWIDHLSLSNYADSLVDAVNGSTAMTISNCHLTHHNDVILLVANDLYAEDAKMQVSLAYNHFERGLVQRMPRCGWGFFHAVNNDYTHWIMYVIGNNQHPTIITQGNRFVGPPN</sequence>
<feature type="signal peptide" evidence="10">
    <location>
        <begin position="1"/>
        <end position="23"/>
    </location>
</feature>
<evidence type="ECO:0000259" key="11">
    <source>
        <dbReference type="SMART" id="SM00656"/>
    </source>
</evidence>
<keyword evidence="8" id="KW-0325">Glycoprotein</keyword>
<keyword evidence="9 10" id="KW-0456">Lyase</keyword>
<evidence type="ECO:0000313" key="12">
    <source>
        <dbReference type="EMBL" id="WOL08011.1"/>
    </source>
</evidence>
<dbReference type="InterPro" id="IPR012334">
    <property type="entry name" value="Pectin_lyas_fold"/>
</dbReference>
<dbReference type="Pfam" id="PF00544">
    <property type="entry name" value="Pectate_lyase_4"/>
    <property type="match status" value="1"/>
</dbReference>
<dbReference type="Pfam" id="PF04431">
    <property type="entry name" value="Pec_lyase_N"/>
    <property type="match status" value="1"/>
</dbReference>
<evidence type="ECO:0000256" key="9">
    <source>
        <dbReference type="ARBA" id="ARBA00023239"/>
    </source>
</evidence>
<dbReference type="GO" id="GO:0046872">
    <property type="term" value="F:metal ion binding"/>
    <property type="evidence" value="ECO:0007669"/>
    <property type="project" value="UniProtKB-KW"/>
</dbReference>
<comment type="catalytic activity">
    <reaction evidence="1 10">
        <text>Eliminative cleavage of (1-&gt;4)-alpha-D-galacturonan to give oligosaccharides with 4-deoxy-alpha-D-galact-4-enuronosyl groups at their non-reducing ends.</text>
        <dbReference type="EC" id="4.2.2.2"/>
    </reaction>
</comment>
<name>A0AAQ3QFY8_9LILI</name>
<dbReference type="AlphaFoldDB" id="A0AAQ3QFY8"/>
<comment type="similarity">
    <text evidence="3 10">Belongs to the polysaccharide lyase 1 family.</text>
</comment>
<evidence type="ECO:0000256" key="6">
    <source>
        <dbReference type="ARBA" id="ARBA00022729"/>
    </source>
</evidence>
<dbReference type="PRINTS" id="PR00807">
    <property type="entry name" value="AMBALLERGEN"/>
</dbReference>
<dbReference type="InterPro" id="IPR007524">
    <property type="entry name" value="Pec_lyase_N"/>
</dbReference>
<dbReference type="InterPro" id="IPR011050">
    <property type="entry name" value="Pectin_lyase_fold/virulence"/>
</dbReference>
<keyword evidence="6 10" id="KW-0732">Signal</keyword>
<evidence type="ECO:0000256" key="1">
    <source>
        <dbReference type="ARBA" id="ARBA00000695"/>
    </source>
</evidence>
<evidence type="ECO:0000256" key="10">
    <source>
        <dbReference type="RuleBase" id="RU361123"/>
    </source>
</evidence>
<evidence type="ECO:0000256" key="5">
    <source>
        <dbReference type="ARBA" id="ARBA00022723"/>
    </source>
</evidence>
<evidence type="ECO:0000256" key="8">
    <source>
        <dbReference type="ARBA" id="ARBA00023180"/>
    </source>
</evidence>
<comment type="pathway">
    <text evidence="2 10">Glycan metabolism; pectin degradation; 2-dehydro-3-deoxy-D-gluconate from pectin: step 2/5.</text>
</comment>
<reference evidence="12 13" key="1">
    <citation type="submission" date="2023-10" db="EMBL/GenBank/DDBJ databases">
        <title>Chromosome-scale genome assembly provides insights into flower coloration mechanisms of Canna indica.</title>
        <authorList>
            <person name="Li C."/>
        </authorList>
    </citation>
    <scope>NUCLEOTIDE SEQUENCE [LARGE SCALE GENOMIC DNA]</scope>
    <source>
        <tissue evidence="12">Flower</tissue>
    </source>
</reference>
<accession>A0AAQ3QFY8</accession>
<dbReference type="InterPro" id="IPR002022">
    <property type="entry name" value="Pec_lyase"/>
</dbReference>
<evidence type="ECO:0000256" key="2">
    <source>
        <dbReference type="ARBA" id="ARBA00005220"/>
    </source>
</evidence>
<evidence type="ECO:0000256" key="4">
    <source>
        <dbReference type="ARBA" id="ARBA00012272"/>
    </source>
</evidence>
<gene>
    <name evidence="12" type="ORF">Cni_G16763</name>
</gene>
<dbReference type="InterPro" id="IPR018082">
    <property type="entry name" value="AmbAllergen"/>
</dbReference>
<protein>
    <recommendedName>
        <fullName evidence="4 10">Pectate lyase</fullName>
        <ecNumber evidence="4 10">4.2.2.2</ecNumber>
    </recommendedName>
</protein>
<dbReference type="Proteomes" id="UP001327560">
    <property type="component" value="Chromosome 5"/>
</dbReference>
<keyword evidence="13" id="KW-1185">Reference proteome</keyword>
<dbReference type="InterPro" id="IPR045032">
    <property type="entry name" value="PEL"/>
</dbReference>
<dbReference type="PANTHER" id="PTHR31683:SF208">
    <property type="entry name" value="PECTATE LYASE"/>
    <property type="match status" value="1"/>
</dbReference>
<dbReference type="EMBL" id="CP136894">
    <property type="protein sequence ID" value="WOL08011.1"/>
    <property type="molecule type" value="Genomic_DNA"/>
</dbReference>
<evidence type="ECO:0000256" key="3">
    <source>
        <dbReference type="ARBA" id="ARBA00010980"/>
    </source>
</evidence>
<dbReference type="SUPFAM" id="SSF51126">
    <property type="entry name" value="Pectin lyase-like"/>
    <property type="match status" value="1"/>
</dbReference>
<organism evidence="12 13">
    <name type="scientific">Canna indica</name>
    <name type="common">Indian-shot</name>
    <dbReference type="NCBI Taxonomy" id="4628"/>
    <lineage>
        <taxon>Eukaryota</taxon>
        <taxon>Viridiplantae</taxon>
        <taxon>Streptophyta</taxon>
        <taxon>Embryophyta</taxon>
        <taxon>Tracheophyta</taxon>
        <taxon>Spermatophyta</taxon>
        <taxon>Magnoliopsida</taxon>
        <taxon>Liliopsida</taxon>
        <taxon>Zingiberales</taxon>
        <taxon>Cannaceae</taxon>
        <taxon>Canna</taxon>
    </lineage>
</organism>
<feature type="chain" id="PRO_5042668110" description="Pectate lyase" evidence="10">
    <location>
        <begin position="24"/>
        <end position="354"/>
    </location>
</feature>
<evidence type="ECO:0000313" key="13">
    <source>
        <dbReference type="Proteomes" id="UP001327560"/>
    </source>
</evidence>
<keyword evidence="7 10" id="KW-0106">Calcium</keyword>
<dbReference type="SMART" id="SM00656">
    <property type="entry name" value="Amb_all"/>
    <property type="match status" value="1"/>
</dbReference>
<dbReference type="Gene3D" id="2.160.20.10">
    <property type="entry name" value="Single-stranded right-handed beta-helix, Pectin lyase-like"/>
    <property type="match status" value="1"/>
</dbReference>
<evidence type="ECO:0000256" key="7">
    <source>
        <dbReference type="ARBA" id="ARBA00022837"/>
    </source>
</evidence>
<dbReference type="PANTHER" id="PTHR31683">
    <property type="entry name" value="PECTATE LYASE 18-RELATED"/>
    <property type="match status" value="1"/>
</dbReference>
<proteinExistence type="inferred from homology"/>
<dbReference type="GO" id="GO:0030570">
    <property type="term" value="F:pectate lyase activity"/>
    <property type="evidence" value="ECO:0007669"/>
    <property type="project" value="UniProtKB-EC"/>
</dbReference>
<keyword evidence="5 10" id="KW-0479">Metal-binding</keyword>